<accession>A0A371B3N8</accession>
<dbReference type="InterPro" id="IPR022444">
    <property type="entry name" value="Cofactor-bd_rpt"/>
</dbReference>
<evidence type="ECO:0000313" key="3">
    <source>
        <dbReference type="Proteomes" id="UP000263993"/>
    </source>
</evidence>
<gene>
    <name evidence="2" type="ORF">DXH78_16575</name>
</gene>
<dbReference type="Proteomes" id="UP000263993">
    <property type="component" value="Unassembled WGS sequence"/>
</dbReference>
<dbReference type="EMBL" id="QRGO01000002">
    <property type="protein sequence ID" value="RDV02205.1"/>
    <property type="molecule type" value="Genomic_DNA"/>
</dbReference>
<dbReference type="NCBIfam" id="TIGR03808">
    <property type="entry name" value="RR_plus_rpt_1"/>
    <property type="match status" value="1"/>
</dbReference>
<evidence type="ECO:0000259" key="1">
    <source>
        <dbReference type="Pfam" id="PF13229"/>
    </source>
</evidence>
<reference evidence="3" key="1">
    <citation type="submission" date="2018-08" db="EMBL/GenBank/DDBJ databases">
        <authorList>
            <person name="Kim S.-J."/>
            <person name="Jung G.-Y."/>
        </authorList>
    </citation>
    <scope>NUCLEOTIDE SEQUENCE [LARGE SCALE GENOMIC DNA]</scope>
    <source>
        <strain evidence="3">GY_H</strain>
    </source>
</reference>
<proteinExistence type="predicted"/>
<dbReference type="InterPro" id="IPR006311">
    <property type="entry name" value="TAT_signal"/>
</dbReference>
<dbReference type="SUPFAM" id="SSF51126">
    <property type="entry name" value="Pectin lyase-like"/>
    <property type="match status" value="1"/>
</dbReference>
<dbReference type="InterPro" id="IPR006626">
    <property type="entry name" value="PbH1"/>
</dbReference>
<dbReference type="InterPro" id="IPR039448">
    <property type="entry name" value="Beta_helix"/>
</dbReference>
<dbReference type="AlphaFoldDB" id="A0A371B3N8"/>
<dbReference type="InterPro" id="IPR022388">
    <property type="entry name" value="CHP03808"/>
</dbReference>
<organism evidence="2 3">
    <name type="scientific">Undibacter mobilis</name>
    <dbReference type="NCBI Taxonomy" id="2292256"/>
    <lineage>
        <taxon>Bacteria</taxon>
        <taxon>Pseudomonadati</taxon>
        <taxon>Pseudomonadota</taxon>
        <taxon>Alphaproteobacteria</taxon>
        <taxon>Hyphomicrobiales</taxon>
        <taxon>Nitrobacteraceae</taxon>
        <taxon>Undibacter</taxon>
    </lineage>
</organism>
<protein>
    <submittedName>
        <fullName evidence="2">TIGR03808 family TAT-translocated repetitive protein</fullName>
    </submittedName>
</protein>
<dbReference type="Pfam" id="PF13229">
    <property type="entry name" value="Beta_helix"/>
    <property type="match status" value="1"/>
</dbReference>
<dbReference type="PROSITE" id="PS51318">
    <property type="entry name" value="TAT"/>
    <property type="match status" value="1"/>
</dbReference>
<evidence type="ECO:0000313" key="2">
    <source>
        <dbReference type="EMBL" id="RDV02205.1"/>
    </source>
</evidence>
<dbReference type="RefSeq" id="WP_115518327.1">
    <property type="nucleotide sequence ID" value="NZ_QRGO01000002.1"/>
</dbReference>
<feature type="domain" description="Right handed beta helix" evidence="1">
    <location>
        <begin position="152"/>
        <end position="307"/>
    </location>
</feature>
<sequence length="444" mass="45912">MPFTRRDLIAGSVASVLAAPVAARAQEPKGLDAARFGVRANADSDQTRALQKAIDEATRAQQPLWLAPGRYRSGPLRLGSGARIVGARGATHLQLVQGPALFLAQDARAVTLEALSLDGGNIKLGDSALISFIAIPDLRLTDCTIVNAGGNAVALTRCTGAIEGNSITNSADNALFSLDGRLMIRGNAIAKSGNGGIRVWQSAKRHDGSVIENNTIEDTQARGGGDGQNGNAINVYRAEGVIVRGNTIRRAAFTAVRGNAASHIVIRNNQCFALGEVAIYSEFDFVDATIVDNTIDTAAVGIAVTNMDQGGHLAVVRGNVVRNLINKRPQGGPDSAGVGIGVEADTTVSGNVIENAPTMGIEVGSGKYLRDCKVTANTVRDAGIGVGVSVVEGAGRAEITANVFSGIKRGAVVGMAWDKAATGDLTRGGAEKFPQLTIADNKVT</sequence>
<dbReference type="OrthoDB" id="9788772at2"/>
<comment type="caution">
    <text evidence="2">The sequence shown here is derived from an EMBL/GenBank/DDBJ whole genome shotgun (WGS) entry which is preliminary data.</text>
</comment>
<name>A0A371B3N8_9BRAD</name>
<dbReference type="InterPro" id="IPR012334">
    <property type="entry name" value="Pectin_lyas_fold"/>
</dbReference>
<dbReference type="SMART" id="SM00710">
    <property type="entry name" value="PbH1"/>
    <property type="match status" value="9"/>
</dbReference>
<dbReference type="InterPro" id="IPR011050">
    <property type="entry name" value="Pectin_lyase_fold/virulence"/>
</dbReference>
<keyword evidence="3" id="KW-1185">Reference proteome</keyword>
<dbReference type="NCBIfam" id="TIGR03807">
    <property type="entry name" value="RR_fam_repeat"/>
    <property type="match status" value="1"/>
</dbReference>
<dbReference type="Gene3D" id="2.160.20.10">
    <property type="entry name" value="Single-stranded right-handed beta-helix, Pectin lyase-like"/>
    <property type="match status" value="1"/>
</dbReference>